<dbReference type="Pfam" id="PF03631">
    <property type="entry name" value="Virul_fac_BrkB"/>
    <property type="match status" value="1"/>
</dbReference>
<feature type="transmembrane region" description="Helical" evidence="6">
    <location>
        <begin position="240"/>
        <end position="265"/>
    </location>
</feature>
<evidence type="ECO:0000256" key="3">
    <source>
        <dbReference type="ARBA" id="ARBA00022692"/>
    </source>
</evidence>
<keyword evidence="2" id="KW-1003">Cell membrane</keyword>
<dbReference type="PANTHER" id="PTHR30213:SF0">
    <property type="entry name" value="UPF0761 MEMBRANE PROTEIN YIHY"/>
    <property type="match status" value="1"/>
</dbReference>
<dbReference type="NCBIfam" id="TIGR00765">
    <property type="entry name" value="yihY_not_rbn"/>
    <property type="match status" value="1"/>
</dbReference>
<dbReference type="InterPro" id="IPR017039">
    <property type="entry name" value="Virul_fac_BrkB"/>
</dbReference>
<gene>
    <name evidence="7" type="ORF">BWK73_39350</name>
</gene>
<keyword evidence="4 6" id="KW-1133">Transmembrane helix</keyword>
<evidence type="ECO:0000256" key="2">
    <source>
        <dbReference type="ARBA" id="ARBA00022475"/>
    </source>
</evidence>
<evidence type="ECO:0000256" key="6">
    <source>
        <dbReference type="SAM" id="Phobius"/>
    </source>
</evidence>
<feature type="transmembrane region" description="Helical" evidence="6">
    <location>
        <begin position="131"/>
        <end position="160"/>
    </location>
</feature>
<evidence type="ECO:0000313" key="7">
    <source>
        <dbReference type="EMBL" id="OQX03502.1"/>
    </source>
</evidence>
<dbReference type="Proteomes" id="UP000192491">
    <property type="component" value="Unassembled WGS sequence"/>
</dbReference>
<protein>
    <submittedName>
        <fullName evidence="7">Ribonuclease R</fullName>
    </submittedName>
</protein>
<sequence length="287" mass="32230">MPLISQGWDFFKRTLISFRANQGILLAGAIAYYTLLSIIPLFTLLIVALSHLIDEQELFHIVQNNLSLIFGERAGLLTEQMHIFLENRHTVGTVGFAILIFFSSIAFTVLENAMSVIFFHRVKIHRRHFLISAIIPYLYILMLGLGILLITVISGALSVWHGQVITVFFWAVELDNVTGGILYLFGIFGLSLLLTSFYMVMPVGNISWRHAMMGSVCVAVLWEITRHVLVWYFSTLSMVNIIYGSLTTAVLALVFLEVAAIILLFGAQAIAECERTEQRADDEGMHT</sequence>
<feature type="transmembrane region" description="Helical" evidence="6">
    <location>
        <begin position="23"/>
        <end position="49"/>
    </location>
</feature>
<dbReference type="EMBL" id="MTEJ01000402">
    <property type="protein sequence ID" value="OQX03502.1"/>
    <property type="molecule type" value="Genomic_DNA"/>
</dbReference>
<feature type="transmembrane region" description="Helical" evidence="6">
    <location>
        <begin position="94"/>
        <end position="119"/>
    </location>
</feature>
<dbReference type="GO" id="GO:0005886">
    <property type="term" value="C:plasma membrane"/>
    <property type="evidence" value="ECO:0007669"/>
    <property type="project" value="UniProtKB-SubCell"/>
</dbReference>
<proteinExistence type="predicted"/>
<keyword evidence="5 6" id="KW-0472">Membrane</keyword>
<name>A0A1Y1QE88_9GAMM</name>
<feature type="transmembrane region" description="Helical" evidence="6">
    <location>
        <begin position="180"/>
        <end position="200"/>
    </location>
</feature>
<dbReference type="AlphaFoldDB" id="A0A1Y1QE88"/>
<evidence type="ECO:0000256" key="5">
    <source>
        <dbReference type="ARBA" id="ARBA00023136"/>
    </source>
</evidence>
<comment type="subcellular location">
    <subcellularLocation>
        <location evidence="1">Cell membrane</location>
        <topology evidence="1">Multi-pass membrane protein</topology>
    </subcellularLocation>
</comment>
<evidence type="ECO:0000256" key="4">
    <source>
        <dbReference type="ARBA" id="ARBA00022989"/>
    </source>
</evidence>
<evidence type="ECO:0000256" key="1">
    <source>
        <dbReference type="ARBA" id="ARBA00004651"/>
    </source>
</evidence>
<keyword evidence="3 6" id="KW-0812">Transmembrane</keyword>
<evidence type="ECO:0000313" key="8">
    <source>
        <dbReference type="Proteomes" id="UP000192491"/>
    </source>
</evidence>
<accession>A0A1Y1QE88</accession>
<comment type="caution">
    <text evidence="7">The sequence shown here is derived from an EMBL/GenBank/DDBJ whole genome shotgun (WGS) entry which is preliminary data.</text>
</comment>
<organism evidence="7 8">
    <name type="scientific">Thiothrix lacustris</name>
    <dbReference type="NCBI Taxonomy" id="525917"/>
    <lineage>
        <taxon>Bacteria</taxon>
        <taxon>Pseudomonadati</taxon>
        <taxon>Pseudomonadota</taxon>
        <taxon>Gammaproteobacteria</taxon>
        <taxon>Thiotrichales</taxon>
        <taxon>Thiotrichaceae</taxon>
        <taxon>Thiothrix</taxon>
    </lineage>
</organism>
<dbReference type="PIRSF" id="PIRSF035875">
    <property type="entry name" value="RNase_BN"/>
    <property type="match status" value="1"/>
</dbReference>
<feature type="transmembrane region" description="Helical" evidence="6">
    <location>
        <begin position="212"/>
        <end position="234"/>
    </location>
</feature>
<reference evidence="7 8" key="1">
    <citation type="submission" date="2017-01" db="EMBL/GenBank/DDBJ databases">
        <title>Novel large sulfur bacteria in the metagenomes of groundwater-fed chemosynthetic microbial mats in the Lake Huron basin.</title>
        <authorList>
            <person name="Sharrar A.M."/>
            <person name="Flood B.E."/>
            <person name="Bailey J.V."/>
            <person name="Jones D.S."/>
            <person name="Biddanda B."/>
            <person name="Ruberg S.A."/>
            <person name="Marcus D.N."/>
            <person name="Dick G.J."/>
        </authorList>
    </citation>
    <scope>NUCLEOTIDE SEQUENCE [LARGE SCALE GENOMIC DNA]</scope>
    <source>
        <strain evidence="7">A8</strain>
    </source>
</reference>
<dbReference type="PANTHER" id="PTHR30213">
    <property type="entry name" value="INNER MEMBRANE PROTEIN YHJD"/>
    <property type="match status" value="1"/>
</dbReference>